<proteinExistence type="predicted"/>
<dbReference type="Pfam" id="PF00583">
    <property type="entry name" value="Acetyltransf_1"/>
    <property type="match status" value="1"/>
</dbReference>
<dbReference type="InterPro" id="IPR016181">
    <property type="entry name" value="Acyl_CoA_acyltransferase"/>
</dbReference>
<dbReference type="PATRIC" id="fig|983917.3.peg.2584"/>
<dbReference type="InterPro" id="IPR000182">
    <property type="entry name" value="GNAT_dom"/>
</dbReference>
<sequence length="225" mass="24836">MSSQPGGCRPPYRIRLETPADHDEVVRLTRQAFWNVHVPGCSEHYLVHRMRRHADVLPELALVLELDGRLVGSILYTRARLVDGQGREKPVLSFGPLSILPEFQRRGLGKALVAESFARAVALGHDVVVIFGNPANYVSLGFRSCVRHSIAVAPGVFPAALLVRELVPGALPRGDWLYRGSPVYEFDAAEADAFDTGFDPMPRLARPSQEEFFILSRARVTPDGA</sequence>
<evidence type="ECO:0000313" key="3">
    <source>
        <dbReference type="Proteomes" id="UP000007883"/>
    </source>
</evidence>
<name>I0HSL2_RUBGI</name>
<dbReference type="RefSeq" id="WP_014428861.1">
    <property type="nucleotide sequence ID" value="NC_017075.1"/>
</dbReference>
<dbReference type="AlphaFoldDB" id="I0HSL2"/>
<dbReference type="Gene3D" id="3.40.630.30">
    <property type="match status" value="1"/>
</dbReference>
<evidence type="ECO:0000259" key="1">
    <source>
        <dbReference type="PROSITE" id="PS51186"/>
    </source>
</evidence>
<dbReference type="PROSITE" id="PS51186">
    <property type="entry name" value="GNAT"/>
    <property type="match status" value="1"/>
</dbReference>
<feature type="domain" description="N-acetyltransferase" evidence="1">
    <location>
        <begin position="12"/>
        <end position="164"/>
    </location>
</feature>
<keyword evidence="3" id="KW-1185">Reference proteome</keyword>
<reference evidence="2 3" key="1">
    <citation type="journal article" date="2012" name="J. Bacteriol.">
        <title>Complete genome sequence of phototrophic betaproteobacterium Rubrivivax gelatinosus IL144.</title>
        <authorList>
            <person name="Nagashima S."/>
            <person name="Kamimura A."/>
            <person name="Shimizu T."/>
            <person name="Nakamura-isaki S."/>
            <person name="Aono E."/>
            <person name="Sakamoto K."/>
            <person name="Ichikawa N."/>
            <person name="Nakazawa H."/>
            <person name="Sekine M."/>
            <person name="Yamazaki S."/>
            <person name="Fujita N."/>
            <person name="Shimada K."/>
            <person name="Hanada S."/>
            <person name="Nagashima K.V.P."/>
        </authorList>
    </citation>
    <scope>NUCLEOTIDE SEQUENCE [LARGE SCALE GENOMIC DNA]</scope>
    <source>
        <strain evidence="3">NBRC 100245 / IL144</strain>
    </source>
</reference>
<dbReference type="CDD" id="cd04301">
    <property type="entry name" value="NAT_SF"/>
    <property type="match status" value="1"/>
</dbReference>
<dbReference type="HOGENOM" id="CLU_081840_1_1_4"/>
<dbReference type="Proteomes" id="UP000007883">
    <property type="component" value="Chromosome"/>
</dbReference>
<gene>
    <name evidence="2" type="ordered locus">RGE_26600</name>
</gene>
<dbReference type="SUPFAM" id="SSF55729">
    <property type="entry name" value="Acyl-CoA N-acyltransferases (Nat)"/>
    <property type="match status" value="1"/>
</dbReference>
<keyword evidence="2" id="KW-0808">Transferase</keyword>
<organism evidence="2 3">
    <name type="scientific">Rubrivivax gelatinosus (strain NBRC 100245 / IL144)</name>
    <dbReference type="NCBI Taxonomy" id="983917"/>
    <lineage>
        <taxon>Bacteria</taxon>
        <taxon>Pseudomonadati</taxon>
        <taxon>Pseudomonadota</taxon>
        <taxon>Betaproteobacteria</taxon>
        <taxon>Burkholderiales</taxon>
        <taxon>Sphaerotilaceae</taxon>
        <taxon>Rubrivivax</taxon>
    </lineage>
</organism>
<protein>
    <submittedName>
        <fullName evidence="2">Putative N-acetyltransferase</fullName>
    </submittedName>
</protein>
<dbReference type="GO" id="GO:0016747">
    <property type="term" value="F:acyltransferase activity, transferring groups other than amino-acyl groups"/>
    <property type="evidence" value="ECO:0007669"/>
    <property type="project" value="InterPro"/>
</dbReference>
<dbReference type="STRING" id="983917.RGE_26600"/>
<evidence type="ECO:0000313" key="2">
    <source>
        <dbReference type="EMBL" id="BAL95999.1"/>
    </source>
</evidence>
<dbReference type="KEGG" id="rge:RGE_26600"/>
<dbReference type="EMBL" id="AP012320">
    <property type="protein sequence ID" value="BAL95999.1"/>
    <property type="molecule type" value="Genomic_DNA"/>
</dbReference>
<accession>I0HSL2</accession>
<dbReference type="eggNOG" id="COG3153">
    <property type="taxonomic scope" value="Bacteria"/>
</dbReference>